<evidence type="ECO:0000313" key="2">
    <source>
        <dbReference type="EMBL" id="QPC41982.1"/>
    </source>
</evidence>
<dbReference type="EMBL" id="CP058214">
    <property type="protein sequence ID" value="QPC41982.1"/>
    <property type="molecule type" value="Genomic_DNA"/>
</dbReference>
<sequence>MLAAGLVLGCLGPAAAFGVRGDGGVLPLLRVQYGGSQEQGGLVKPSVAARAARKVVNGTVLDIAVSDRGGPVYLVKIRSGGQVRLVVVDARTGRVIGQ</sequence>
<dbReference type="RefSeq" id="WP_213163209.1">
    <property type="nucleotide sequence ID" value="NZ_CP058214.1"/>
</dbReference>
<dbReference type="InterPro" id="IPR025711">
    <property type="entry name" value="PepSY"/>
</dbReference>
<dbReference type="Pfam" id="PF03413">
    <property type="entry name" value="PepSY"/>
    <property type="match status" value="1"/>
</dbReference>
<feature type="domain" description="PepSY" evidence="1">
    <location>
        <begin position="48"/>
        <end position="98"/>
    </location>
</feature>
<dbReference type="KEGG" id="kmn:HW532_04190"/>
<name>A0A7S8HAV4_9HYPH</name>
<gene>
    <name evidence="2" type="ORF">HW532_04190</name>
</gene>
<accession>A0A7S8HAV4</accession>
<keyword evidence="3" id="KW-1185">Reference proteome</keyword>
<protein>
    <submittedName>
        <fullName evidence="2">PepSY domain-containing protein</fullName>
    </submittedName>
</protein>
<dbReference type="Gene3D" id="3.10.450.40">
    <property type="match status" value="1"/>
</dbReference>
<reference evidence="2 3" key="1">
    <citation type="submission" date="2020-06" db="EMBL/GenBank/DDBJ databases">
        <title>Genome sequence of 2 isolates from Red Sea Mangroves.</title>
        <authorList>
            <person name="Sefrji F."/>
            <person name="Michoud G."/>
            <person name="Merlino G."/>
            <person name="Daffonchio D."/>
        </authorList>
    </citation>
    <scope>NUCLEOTIDE SEQUENCE [LARGE SCALE GENOMIC DNA]</scope>
    <source>
        <strain evidence="2 3">R1DC25</strain>
    </source>
</reference>
<organism evidence="2 3">
    <name type="scientific">Kaustia mangrovi</name>
    <dbReference type="NCBI Taxonomy" id="2593653"/>
    <lineage>
        <taxon>Bacteria</taxon>
        <taxon>Pseudomonadati</taxon>
        <taxon>Pseudomonadota</taxon>
        <taxon>Alphaproteobacteria</taxon>
        <taxon>Hyphomicrobiales</taxon>
        <taxon>Parvibaculaceae</taxon>
        <taxon>Kaustia</taxon>
    </lineage>
</organism>
<evidence type="ECO:0000259" key="1">
    <source>
        <dbReference type="Pfam" id="PF03413"/>
    </source>
</evidence>
<proteinExistence type="predicted"/>
<dbReference type="Proteomes" id="UP000593594">
    <property type="component" value="Chromosome"/>
</dbReference>
<evidence type="ECO:0000313" key="3">
    <source>
        <dbReference type="Proteomes" id="UP000593594"/>
    </source>
</evidence>
<dbReference type="AlphaFoldDB" id="A0A7S8HAV4"/>